<keyword evidence="1" id="KW-0175">Coiled coil</keyword>
<name>F9X7W4_ZYMTI</name>
<evidence type="ECO:0000256" key="2">
    <source>
        <dbReference type="SAM" id="MobiDB-lite"/>
    </source>
</evidence>
<dbReference type="InParanoid" id="F9X7W4"/>
<feature type="compositionally biased region" description="Basic and acidic residues" evidence="2">
    <location>
        <begin position="40"/>
        <end position="56"/>
    </location>
</feature>
<evidence type="ECO:0000313" key="3">
    <source>
        <dbReference type="EMBL" id="EGP88946.1"/>
    </source>
</evidence>
<dbReference type="KEGG" id="ztr:MYCGRDRAFT_91921"/>
<organism evidence="3 4">
    <name type="scientific">Zymoseptoria tritici (strain CBS 115943 / IPO323)</name>
    <name type="common">Speckled leaf blotch fungus</name>
    <name type="synonym">Septoria tritici</name>
    <dbReference type="NCBI Taxonomy" id="336722"/>
    <lineage>
        <taxon>Eukaryota</taxon>
        <taxon>Fungi</taxon>
        <taxon>Dikarya</taxon>
        <taxon>Ascomycota</taxon>
        <taxon>Pezizomycotina</taxon>
        <taxon>Dothideomycetes</taxon>
        <taxon>Dothideomycetidae</taxon>
        <taxon>Mycosphaerellales</taxon>
        <taxon>Mycosphaerellaceae</taxon>
        <taxon>Zymoseptoria</taxon>
    </lineage>
</organism>
<dbReference type="EMBL" id="CM001198">
    <property type="protein sequence ID" value="EGP88946.1"/>
    <property type="molecule type" value="Genomic_DNA"/>
</dbReference>
<dbReference type="Proteomes" id="UP000008062">
    <property type="component" value="Chromosome 3"/>
</dbReference>
<dbReference type="HOGENOM" id="CLU_2005722_0_0_1"/>
<gene>
    <name evidence="3" type="ORF">MYCGRDRAFT_91921</name>
</gene>
<sequence length="124" mass="14555">MWFYLGAFLFKAMHLDEKHVAEMQSAKRVGDVQYAVTKQSRAEERSRRPDRSIEKRRTSKSMWRAVLYKLCGVSVLEEDPLLPLFLKPSTFEQLKERVTKLEYQLQQALDAIATLKDRLYDAQS</sequence>
<accession>F9X7W4</accession>
<feature type="region of interest" description="Disordered" evidence="2">
    <location>
        <begin position="39"/>
        <end position="58"/>
    </location>
</feature>
<dbReference type="RefSeq" id="XP_003853970.1">
    <property type="nucleotide sequence ID" value="XM_003853922.1"/>
</dbReference>
<keyword evidence="4" id="KW-1185">Reference proteome</keyword>
<protein>
    <submittedName>
        <fullName evidence="3">Uncharacterized protein</fullName>
    </submittedName>
</protein>
<reference evidence="3 4" key="1">
    <citation type="journal article" date="2011" name="PLoS Genet.">
        <title>Finished genome of the fungal wheat pathogen Mycosphaerella graminicola reveals dispensome structure, chromosome plasticity, and stealth pathogenesis.</title>
        <authorList>
            <person name="Goodwin S.B."/>
            <person name="Ben M'barek S."/>
            <person name="Dhillon B."/>
            <person name="Wittenberg A.H.J."/>
            <person name="Crane C.F."/>
            <person name="Hane J.K."/>
            <person name="Foster A.J."/>
            <person name="Van der Lee T.A.J."/>
            <person name="Grimwood J."/>
            <person name="Aerts A."/>
            <person name="Antoniw J."/>
            <person name="Bailey A."/>
            <person name="Bluhm B."/>
            <person name="Bowler J."/>
            <person name="Bristow J."/>
            <person name="van der Burgt A."/>
            <person name="Canto-Canche B."/>
            <person name="Churchill A.C.L."/>
            <person name="Conde-Ferraez L."/>
            <person name="Cools H.J."/>
            <person name="Coutinho P.M."/>
            <person name="Csukai M."/>
            <person name="Dehal P."/>
            <person name="De Wit P."/>
            <person name="Donzelli B."/>
            <person name="van de Geest H.C."/>
            <person name="van Ham R.C.H.J."/>
            <person name="Hammond-Kosack K.E."/>
            <person name="Henrissat B."/>
            <person name="Kilian A."/>
            <person name="Kobayashi A.K."/>
            <person name="Koopmann E."/>
            <person name="Kourmpetis Y."/>
            <person name="Kuzniar A."/>
            <person name="Lindquist E."/>
            <person name="Lombard V."/>
            <person name="Maliepaard C."/>
            <person name="Martins N."/>
            <person name="Mehrabi R."/>
            <person name="Nap J.P.H."/>
            <person name="Ponomarenko A."/>
            <person name="Rudd J.J."/>
            <person name="Salamov A."/>
            <person name="Schmutz J."/>
            <person name="Schouten H.J."/>
            <person name="Shapiro H."/>
            <person name="Stergiopoulos I."/>
            <person name="Torriani S.F.F."/>
            <person name="Tu H."/>
            <person name="de Vries R.P."/>
            <person name="Waalwijk C."/>
            <person name="Ware S.B."/>
            <person name="Wiebenga A."/>
            <person name="Zwiers L.-H."/>
            <person name="Oliver R.P."/>
            <person name="Grigoriev I.V."/>
            <person name="Kema G.H.J."/>
        </authorList>
    </citation>
    <scope>NUCLEOTIDE SEQUENCE [LARGE SCALE GENOMIC DNA]</scope>
    <source>
        <strain evidence="4">CBS 115943 / IPO323</strain>
    </source>
</reference>
<feature type="coiled-coil region" evidence="1">
    <location>
        <begin position="91"/>
        <end position="118"/>
    </location>
</feature>
<proteinExistence type="predicted"/>
<dbReference type="GeneID" id="13395493"/>
<evidence type="ECO:0000256" key="1">
    <source>
        <dbReference type="SAM" id="Coils"/>
    </source>
</evidence>
<evidence type="ECO:0000313" key="4">
    <source>
        <dbReference type="Proteomes" id="UP000008062"/>
    </source>
</evidence>
<dbReference type="AlphaFoldDB" id="F9X7W4"/>